<evidence type="ECO:0000313" key="2">
    <source>
        <dbReference type="EMBL" id="MBB5037434.1"/>
    </source>
</evidence>
<dbReference type="RefSeq" id="WP_184207331.1">
    <property type="nucleotide sequence ID" value="NZ_JACHIF010000003.1"/>
</dbReference>
<dbReference type="InterPro" id="IPR008160">
    <property type="entry name" value="Collagen"/>
</dbReference>
<dbReference type="EMBL" id="JACHIF010000003">
    <property type="protein sequence ID" value="MBB5037434.1"/>
    <property type="molecule type" value="Genomic_DNA"/>
</dbReference>
<feature type="compositionally biased region" description="Gly residues" evidence="1">
    <location>
        <begin position="275"/>
        <end position="284"/>
    </location>
</feature>
<feature type="compositionally biased region" description="Basic and acidic residues" evidence="1">
    <location>
        <begin position="249"/>
        <end position="261"/>
    </location>
</feature>
<dbReference type="GO" id="GO:0031012">
    <property type="term" value="C:extracellular matrix"/>
    <property type="evidence" value="ECO:0007669"/>
    <property type="project" value="TreeGrafter"/>
</dbReference>
<dbReference type="InterPro" id="IPR050149">
    <property type="entry name" value="Collagen_superfamily"/>
</dbReference>
<dbReference type="AlphaFoldDB" id="A0A7W7YJU8"/>
<keyword evidence="3" id="KW-1185">Reference proteome</keyword>
<feature type="compositionally biased region" description="Pro residues" evidence="1">
    <location>
        <begin position="232"/>
        <end position="241"/>
    </location>
</feature>
<dbReference type="PANTHER" id="PTHR24023">
    <property type="entry name" value="COLLAGEN ALPHA"/>
    <property type="match status" value="1"/>
</dbReference>
<dbReference type="PANTHER" id="PTHR24023:SF1082">
    <property type="entry name" value="COLLAGEN TRIPLE HELIX REPEAT"/>
    <property type="match status" value="1"/>
</dbReference>
<feature type="region of interest" description="Disordered" evidence="1">
    <location>
        <begin position="200"/>
        <end position="331"/>
    </location>
</feature>
<dbReference type="GO" id="GO:0030020">
    <property type="term" value="F:extracellular matrix structural constituent conferring tensile strength"/>
    <property type="evidence" value="ECO:0007669"/>
    <property type="project" value="TreeGrafter"/>
</dbReference>
<proteinExistence type="predicted"/>
<evidence type="ECO:0008006" key="4">
    <source>
        <dbReference type="Google" id="ProtNLM"/>
    </source>
</evidence>
<dbReference type="Pfam" id="PF01391">
    <property type="entry name" value="Collagen"/>
    <property type="match status" value="1"/>
</dbReference>
<reference evidence="2 3" key="1">
    <citation type="submission" date="2020-08" db="EMBL/GenBank/DDBJ databases">
        <title>Genomic Encyclopedia of Type Strains, Phase IV (KMG-IV): sequencing the most valuable type-strain genomes for metagenomic binning, comparative biology and taxonomic classification.</title>
        <authorList>
            <person name="Goeker M."/>
        </authorList>
    </citation>
    <scope>NUCLEOTIDE SEQUENCE [LARGE SCALE GENOMIC DNA]</scope>
    <source>
        <strain evidence="2 3">DSM 12251</strain>
    </source>
</reference>
<comment type="caution">
    <text evidence="2">The sequence shown here is derived from an EMBL/GenBank/DDBJ whole genome shotgun (WGS) entry which is preliminary data.</text>
</comment>
<accession>A0A7W7YJU8</accession>
<feature type="compositionally biased region" description="Low complexity" evidence="1">
    <location>
        <begin position="210"/>
        <end position="219"/>
    </location>
</feature>
<gene>
    <name evidence="2" type="ORF">HNQ64_001683</name>
</gene>
<organism evidence="2 3">
    <name type="scientific">Prosthecobacter dejongeii</name>
    <dbReference type="NCBI Taxonomy" id="48465"/>
    <lineage>
        <taxon>Bacteria</taxon>
        <taxon>Pseudomonadati</taxon>
        <taxon>Verrucomicrobiota</taxon>
        <taxon>Verrucomicrobiia</taxon>
        <taxon>Verrucomicrobiales</taxon>
        <taxon>Verrucomicrobiaceae</taxon>
        <taxon>Prosthecobacter</taxon>
    </lineage>
</organism>
<name>A0A7W7YJU8_9BACT</name>
<dbReference type="Proteomes" id="UP000534294">
    <property type="component" value="Unassembled WGS sequence"/>
</dbReference>
<dbReference type="GO" id="GO:0030198">
    <property type="term" value="P:extracellular matrix organization"/>
    <property type="evidence" value="ECO:0007669"/>
    <property type="project" value="TreeGrafter"/>
</dbReference>
<feature type="compositionally biased region" description="Pro residues" evidence="1">
    <location>
        <begin position="298"/>
        <end position="315"/>
    </location>
</feature>
<evidence type="ECO:0000256" key="1">
    <source>
        <dbReference type="SAM" id="MobiDB-lite"/>
    </source>
</evidence>
<dbReference type="GO" id="GO:0005615">
    <property type="term" value="C:extracellular space"/>
    <property type="evidence" value="ECO:0007669"/>
    <property type="project" value="TreeGrafter"/>
</dbReference>
<protein>
    <recommendedName>
        <fullName evidence="4">Collagen triple helix repeat-containing protein</fullName>
    </recommendedName>
</protein>
<evidence type="ECO:0000313" key="3">
    <source>
        <dbReference type="Proteomes" id="UP000534294"/>
    </source>
</evidence>
<sequence>MAIQSTHSKVQYVGNGSTVTAYPVTFPFLEASDLRVLADETLLVLGVGYTVEGGEGEEGSLFTLEPWDETHTLTIYRETALLQPTSYEDQDAFPAKSHERALDRLTMIAQDLDRMTNLGVKISEIQDPLQALLPEPETVIGFDDEGVFGLIPRSSFIGPVGPVGLTGAQGVPGLSAYELAVTQGFMGSYHAWDLSLHSQVPGPVGPEGPPGARGFTGPIGPIGPVGPVGPSGGPPGPPGPTGPAGEDGLDGKDGKDGKDGVDGLNGLDGIPGMPGLPGGEGFPGSAGSDGSPGSDGGPGPPGPEGPPGPAGPAGPPGADGPTGPAGTKEAIVPTTQGPRALYCMESPEVWFFDILRVALGTQPGGVPVDPLFMEVIAPHTLCLLAAYPPVPVQLSEGVLHLPAGTGHVTLTLAGIRQGCEGRRFEPRTLAQMQLNNQRWRHLSGR</sequence>